<protein>
    <submittedName>
        <fullName evidence="2">PilZ domain-containing protein</fullName>
    </submittedName>
</protein>
<evidence type="ECO:0000313" key="2">
    <source>
        <dbReference type="EMBL" id="MBZ0156110.1"/>
    </source>
</evidence>
<sequence length="96" mass="10816">MKEGKKDKRRHLREPQHETISFAVVGSFDGNKEFLPESDIKGSIIDMSENGIGILTDTLLEPGMLLKLKNFKESSMGVVMWTLNSGSRYRVGLKFV</sequence>
<reference evidence="2" key="2">
    <citation type="submission" date="2021-08" db="EMBL/GenBank/DDBJ databases">
        <authorList>
            <person name="Dalcin Martins P."/>
        </authorList>
    </citation>
    <scope>NUCLEOTIDE SEQUENCE</scope>
    <source>
        <strain evidence="2">MAG_39</strain>
    </source>
</reference>
<feature type="domain" description="PilZ" evidence="1">
    <location>
        <begin position="32"/>
        <end position="95"/>
    </location>
</feature>
<dbReference type="EMBL" id="JAIOIV010000064">
    <property type="protein sequence ID" value="MBZ0156110.1"/>
    <property type="molecule type" value="Genomic_DNA"/>
</dbReference>
<dbReference type="Pfam" id="PF07238">
    <property type="entry name" value="PilZ"/>
    <property type="match status" value="1"/>
</dbReference>
<reference evidence="2" key="1">
    <citation type="journal article" date="2021" name="bioRxiv">
        <title>Unraveling nitrogen, sulfur and carbon metabolic pathways and microbial community transcriptional responses to substrate deprivation and toxicity stresses in a bioreactor mimicking anoxic brackish coastal sediment conditions.</title>
        <authorList>
            <person name="Martins P.D."/>
            <person name="Echeveste M.J."/>
            <person name="Arshad A."/>
            <person name="Kurth J."/>
            <person name="Ouboter H."/>
            <person name="Jetten M.S.M."/>
            <person name="Welte C.U."/>
        </authorList>
    </citation>
    <scope>NUCLEOTIDE SEQUENCE</scope>
    <source>
        <strain evidence="2">MAG_39</strain>
    </source>
</reference>
<comment type="caution">
    <text evidence="2">The sequence shown here is derived from an EMBL/GenBank/DDBJ whole genome shotgun (WGS) entry which is preliminary data.</text>
</comment>
<organism evidence="2 3">
    <name type="scientific">Candidatus Nitrobium versatile</name>
    <dbReference type="NCBI Taxonomy" id="2884831"/>
    <lineage>
        <taxon>Bacteria</taxon>
        <taxon>Pseudomonadati</taxon>
        <taxon>Nitrospirota</taxon>
        <taxon>Nitrospiria</taxon>
        <taxon>Nitrospirales</taxon>
        <taxon>Nitrospiraceae</taxon>
        <taxon>Candidatus Nitrobium</taxon>
    </lineage>
</organism>
<dbReference type="Proteomes" id="UP000705867">
    <property type="component" value="Unassembled WGS sequence"/>
</dbReference>
<dbReference type="AlphaFoldDB" id="A0A953JBK5"/>
<dbReference type="InterPro" id="IPR009875">
    <property type="entry name" value="PilZ_domain"/>
</dbReference>
<name>A0A953JBK5_9BACT</name>
<evidence type="ECO:0000259" key="1">
    <source>
        <dbReference type="Pfam" id="PF07238"/>
    </source>
</evidence>
<dbReference type="GO" id="GO:0035438">
    <property type="term" value="F:cyclic-di-GMP binding"/>
    <property type="evidence" value="ECO:0007669"/>
    <property type="project" value="InterPro"/>
</dbReference>
<accession>A0A953JBK5</accession>
<evidence type="ECO:0000313" key="3">
    <source>
        <dbReference type="Proteomes" id="UP000705867"/>
    </source>
</evidence>
<gene>
    <name evidence="2" type="ORF">K8I29_07830</name>
</gene>
<proteinExistence type="predicted"/>